<dbReference type="InterPro" id="IPR050740">
    <property type="entry name" value="Aldehyde_DH_Superfamily"/>
</dbReference>
<evidence type="ECO:0000313" key="6">
    <source>
        <dbReference type="Proteomes" id="UP000007796"/>
    </source>
</evidence>
<gene>
    <name evidence="5" type="ORF">CMQ_934</name>
</gene>
<dbReference type="InterPro" id="IPR016161">
    <property type="entry name" value="Ald_DH/histidinol_DH"/>
</dbReference>
<evidence type="ECO:0000259" key="4">
    <source>
        <dbReference type="Pfam" id="PF00171"/>
    </source>
</evidence>
<dbReference type="STRING" id="655863.F0XEC4"/>
<evidence type="ECO:0000256" key="1">
    <source>
        <dbReference type="ARBA" id="ARBA00009986"/>
    </source>
</evidence>
<organism evidence="6">
    <name type="scientific">Grosmannia clavigera (strain kw1407 / UAMH 11150)</name>
    <name type="common">Blue stain fungus</name>
    <name type="synonym">Graphiocladiella clavigera</name>
    <dbReference type="NCBI Taxonomy" id="655863"/>
    <lineage>
        <taxon>Eukaryota</taxon>
        <taxon>Fungi</taxon>
        <taxon>Dikarya</taxon>
        <taxon>Ascomycota</taxon>
        <taxon>Pezizomycotina</taxon>
        <taxon>Sordariomycetes</taxon>
        <taxon>Sordariomycetidae</taxon>
        <taxon>Ophiostomatales</taxon>
        <taxon>Ophiostomataceae</taxon>
        <taxon>Leptographium</taxon>
    </lineage>
</organism>
<dbReference type="OrthoDB" id="310895at2759"/>
<dbReference type="InterPro" id="IPR016162">
    <property type="entry name" value="Ald_DH_N"/>
</dbReference>
<feature type="domain" description="Aldehyde dehydrogenase" evidence="4">
    <location>
        <begin position="331"/>
        <end position="469"/>
    </location>
</feature>
<evidence type="ECO:0000256" key="3">
    <source>
        <dbReference type="ARBA" id="ARBA00023002"/>
    </source>
</evidence>
<reference evidence="5 6" key="1">
    <citation type="journal article" date="2011" name="Proc. Natl. Acad. Sci. U.S.A.">
        <title>Genome and transcriptome analyses of the mountain pine beetle-fungal symbiont Grosmannia clavigera, a lodgepole pine pathogen.</title>
        <authorList>
            <person name="DiGuistini S."/>
            <person name="Wang Y."/>
            <person name="Liao N.Y."/>
            <person name="Taylor G."/>
            <person name="Tanguay P."/>
            <person name="Feau N."/>
            <person name="Henrissat B."/>
            <person name="Chan S.K."/>
            <person name="Hesse-Orce U."/>
            <person name="Alamouti S.M."/>
            <person name="Tsui C.K.M."/>
            <person name="Docking R.T."/>
            <person name="Levasseur A."/>
            <person name="Haridas S."/>
            <person name="Robertson G."/>
            <person name="Birol I."/>
            <person name="Holt R.A."/>
            <person name="Marra M.A."/>
            <person name="Hamelin R.C."/>
            <person name="Hirst M."/>
            <person name="Jones S.J.M."/>
            <person name="Bohlmann J."/>
            <person name="Breuil C."/>
        </authorList>
    </citation>
    <scope>NUCLEOTIDE SEQUENCE [LARGE SCALE GENOMIC DNA]</scope>
    <source>
        <strain evidence="6">kw1407 / UAMH 11150</strain>
    </source>
</reference>
<dbReference type="GeneID" id="25982068"/>
<dbReference type="Proteomes" id="UP000007796">
    <property type="component" value="Unassembled WGS sequence"/>
</dbReference>
<proteinExistence type="inferred from homology"/>
<dbReference type="InterPro" id="IPR016163">
    <property type="entry name" value="Ald_DH_C"/>
</dbReference>
<keyword evidence="6" id="KW-1185">Reference proteome</keyword>
<dbReference type="GO" id="GO:0009450">
    <property type="term" value="P:gamma-aminobutyric acid catabolic process"/>
    <property type="evidence" value="ECO:0007669"/>
    <property type="project" value="TreeGrafter"/>
</dbReference>
<dbReference type="CDD" id="cd07105">
    <property type="entry name" value="ALDH_SaliADH"/>
    <property type="match status" value="1"/>
</dbReference>
<dbReference type="RefSeq" id="XP_014173488.1">
    <property type="nucleotide sequence ID" value="XM_014318013.1"/>
</dbReference>
<dbReference type="PANTHER" id="PTHR43353:SF6">
    <property type="entry name" value="CYTOPLASMIC ALDEHYDE DEHYDROGENASE (EUROFUNG)"/>
    <property type="match status" value="1"/>
</dbReference>
<accession>F0XEC4</accession>
<dbReference type="PANTHER" id="PTHR43353">
    <property type="entry name" value="SUCCINATE-SEMIALDEHYDE DEHYDROGENASE, MITOCHONDRIAL"/>
    <property type="match status" value="1"/>
</dbReference>
<sequence>MSSSLEMTTNDHANSHGSTVPLLIDGKDVHTAQKMAVVSSEQKRTVWKAAAASNADALAALEAASRAFPAWSATKPAARRDILIRAADVFDRRAEELKGYMKEETSAHAAFSEFNIATSSGILRDVAGRVSTALCGSYPVCDEPGTQAVVVKEPYGVVLGIAPWNAPYILGIRSVVYALAAGNTCILKGSEFAPRCFWAIGSVFREAGLPAGCLNVIFHRPEDAASITAQLIEHDAVKKINFTGSTAVGRIIAQTAGRNLKPTLMELGGKNSAIVCEDADLDRAAQQCALGTFLHAGQVCMSTERILVHKSVLKLFTGKFKKAIETIFDSGLVQDALSKGAEHVHGTIPSPEAGALVITPTVLGGVTKEMDVYYTESFGPCVSLIAVDSDEEAVAIANDSDYGLSGAVFTKDLSKGLSMAGRIESGAVHINSMTIHDEAGLPHGGVKSSGWGRFNAQAGLVEFLRSKTITFQI</sequence>
<keyword evidence="3" id="KW-0560">Oxidoreductase</keyword>
<dbReference type="SUPFAM" id="SSF53720">
    <property type="entry name" value="ALDH-like"/>
    <property type="match status" value="1"/>
</dbReference>
<dbReference type="AlphaFoldDB" id="F0XEC4"/>
<dbReference type="FunFam" id="3.40.605.10:FF:000012">
    <property type="entry name" value="NAD-dependent succinate-semialdehyde dehydrogenase"/>
    <property type="match status" value="1"/>
</dbReference>
<dbReference type="InParanoid" id="F0XEC4"/>
<name>F0XEC4_GROCL</name>
<protein>
    <submittedName>
        <fullName evidence="5">Salicylaldehyde dehydrogenase</fullName>
    </submittedName>
</protein>
<comment type="similarity">
    <text evidence="1">Belongs to the aldehyde dehydrogenase family.</text>
</comment>
<keyword evidence="2" id="KW-0521">NADP</keyword>
<dbReference type="eggNOG" id="KOG2450">
    <property type="taxonomic scope" value="Eukaryota"/>
</dbReference>
<dbReference type="Gene3D" id="3.40.309.10">
    <property type="entry name" value="Aldehyde Dehydrogenase, Chain A, domain 2"/>
    <property type="match status" value="2"/>
</dbReference>
<dbReference type="EMBL" id="GL629765">
    <property type="protein sequence ID" value="EFX04006.1"/>
    <property type="molecule type" value="Genomic_DNA"/>
</dbReference>
<dbReference type="Pfam" id="PF00171">
    <property type="entry name" value="Aldedh"/>
    <property type="match status" value="2"/>
</dbReference>
<evidence type="ECO:0000313" key="5">
    <source>
        <dbReference type="EMBL" id="EFX04006.1"/>
    </source>
</evidence>
<evidence type="ECO:0000256" key="2">
    <source>
        <dbReference type="ARBA" id="ARBA00022857"/>
    </source>
</evidence>
<dbReference type="HOGENOM" id="CLU_005391_1_0_1"/>
<dbReference type="InterPro" id="IPR015590">
    <property type="entry name" value="Aldehyde_DH_dom"/>
</dbReference>
<dbReference type="GO" id="GO:0004777">
    <property type="term" value="F:succinate-semialdehyde dehydrogenase (NAD+) activity"/>
    <property type="evidence" value="ECO:0007669"/>
    <property type="project" value="TreeGrafter"/>
</dbReference>
<feature type="domain" description="Aldehyde dehydrogenase" evidence="4">
    <location>
        <begin position="33"/>
        <end position="327"/>
    </location>
</feature>
<dbReference type="Gene3D" id="3.40.605.10">
    <property type="entry name" value="Aldehyde Dehydrogenase, Chain A, domain 1"/>
    <property type="match status" value="2"/>
</dbReference>